<evidence type="ECO:0000256" key="5">
    <source>
        <dbReference type="SAM" id="Phobius"/>
    </source>
</evidence>
<feature type="domain" description="OmpA-like" evidence="6">
    <location>
        <begin position="408"/>
        <end position="526"/>
    </location>
</feature>
<dbReference type="PROSITE" id="PS51123">
    <property type="entry name" value="OMPA_2"/>
    <property type="match status" value="1"/>
</dbReference>
<dbReference type="CDD" id="cd07185">
    <property type="entry name" value="OmpA_C-like"/>
    <property type="match status" value="1"/>
</dbReference>
<name>A0A928VZT6_9CYAN</name>
<gene>
    <name evidence="7" type="ORF">IQ235_13870</name>
</gene>
<dbReference type="InterPro" id="IPR006664">
    <property type="entry name" value="OMP_bac"/>
</dbReference>
<dbReference type="EMBL" id="JADEXN010000258">
    <property type="protein sequence ID" value="MBE9041867.1"/>
    <property type="molecule type" value="Genomic_DNA"/>
</dbReference>
<dbReference type="GO" id="GO:0009279">
    <property type="term" value="C:cell outer membrane"/>
    <property type="evidence" value="ECO:0007669"/>
    <property type="project" value="UniProtKB-SubCell"/>
</dbReference>
<evidence type="ECO:0000256" key="1">
    <source>
        <dbReference type="ARBA" id="ARBA00004442"/>
    </source>
</evidence>
<dbReference type="PANTHER" id="PTHR30329:SF21">
    <property type="entry name" value="LIPOPROTEIN YIAD-RELATED"/>
    <property type="match status" value="1"/>
</dbReference>
<sequence length="526" mass="57171">MSKQENPIVLGLTLLVTLGLIGGGLWWLNRSGVVSGAGSSISSARNNNASDRRESNQLKILGDTFSGYSTFRNSEFQEALAQTGLKLAYEDEFDQGKRAERLSRGEVDLMMTTLDRFVQEQPAGKIIGLIDRTTGADAVVLNTPKYPELQSLEDLKALVDREKGQGKTLDISFAGDTPSEYLALVLDTKFEAFNLSDFQENTVADASEAWELLQDKSQDLPIAVIWEPYVTQARQQGYTVVLSSQDAPNAIVDVLVANDRLIESQPDAISDFLEAYYRRIDTNVRDASQLQTQIAEDGGLEPADAAAVLDGIEFFTAAEAQKWMTEETLAKRISSTAAVLVLSGRLDKVPENPEDLIVSSAIAPAAQNTQTLIDLVRDADPQLAERLAGDSRTITPTAPNISQEAIAQAPSIGNLQVRGEVKFESGAADLTGAGQDTLENLAQEISEFNVETVAVQVIGHTSKTGVPQFNQTLSEQRAQTVVDYLQGAGLQHNFVAEGKGFYLPLSGVPPEDPRQQRTEIRLVRIN</sequence>
<dbReference type="Gene3D" id="3.30.1330.60">
    <property type="entry name" value="OmpA-like domain"/>
    <property type="match status" value="1"/>
</dbReference>
<evidence type="ECO:0000259" key="6">
    <source>
        <dbReference type="PROSITE" id="PS51123"/>
    </source>
</evidence>
<dbReference type="SUPFAM" id="SSF53850">
    <property type="entry name" value="Periplasmic binding protein-like II"/>
    <property type="match status" value="1"/>
</dbReference>
<dbReference type="Gene3D" id="3.40.190.10">
    <property type="entry name" value="Periplasmic binding protein-like II"/>
    <property type="match status" value="1"/>
</dbReference>
<dbReference type="RefSeq" id="WP_264322058.1">
    <property type="nucleotide sequence ID" value="NZ_JADEXN010000258.1"/>
</dbReference>
<comment type="subcellular location">
    <subcellularLocation>
        <location evidence="1">Cell outer membrane</location>
    </subcellularLocation>
</comment>
<dbReference type="AlphaFoldDB" id="A0A928VZT6"/>
<evidence type="ECO:0000313" key="7">
    <source>
        <dbReference type="EMBL" id="MBE9041867.1"/>
    </source>
</evidence>
<keyword evidence="5" id="KW-0812">Transmembrane</keyword>
<protein>
    <submittedName>
        <fullName evidence="7">OmpA family protein</fullName>
    </submittedName>
</protein>
<dbReference type="Pfam" id="PF00691">
    <property type="entry name" value="OmpA"/>
    <property type="match status" value="1"/>
</dbReference>
<keyword evidence="2 4" id="KW-0472">Membrane</keyword>
<keyword evidence="8" id="KW-1185">Reference proteome</keyword>
<proteinExistence type="predicted"/>
<dbReference type="PANTHER" id="PTHR30329">
    <property type="entry name" value="STATOR ELEMENT OF FLAGELLAR MOTOR COMPLEX"/>
    <property type="match status" value="1"/>
</dbReference>
<dbReference type="InterPro" id="IPR006665">
    <property type="entry name" value="OmpA-like"/>
</dbReference>
<accession>A0A928VZT6</accession>
<dbReference type="SUPFAM" id="SSF103088">
    <property type="entry name" value="OmpA-like"/>
    <property type="match status" value="1"/>
</dbReference>
<comment type="caution">
    <text evidence="7">The sequence shown here is derived from an EMBL/GenBank/DDBJ whole genome shotgun (WGS) entry which is preliminary data.</text>
</comment>
<dbReference type="Proteomes" id="UP000621799">
    <property type="component" value="Unassembled WGS sequence"/>
</dbReference>
<keyword evidence="3" id="KW-0998">Cell outer membrane</keyword>
<dbReference type="InterPro" id="IPR036737">
    <property type="entry name" value="OmpA-like_sf"/>
</dbReference>
<keyword evidence="5" id="KW-1133">Transmembrane helix</keyword>
<organism evidence="7 8">
    <name type="scientific">Zarconia navalis LEGE 11467</name>
    <dbReference type="NCBI Taxonomy" id="1828826"/>
    <lineage>
        <taxon>Bacteria</taxon>
        <taxon>Bacillati</taxon>
        <taxon>Cyanobacteriota</taxon>
        <taxon>Cyanophyceae</taxon>
        <taxon>Oscillatoriophycideae</taxon>
        <taxon>Oscillatoriales</taxon>
        <taxon>Oscillatoriales incertae sedis</taxon>
        <taxon>Zarconia</taxon>
        <taxon>Zarconia navalis</taxon>
    </lineage>
</organism>
<reference evidence="7" key="1">
    <citation type="submission" date="2020-10" db="EMBL/GenBank/DDBJ databases">
        <authorList>
            <person name="Castelo-Branco R."/>
            <person name="Eusebio N."/>
            <person name="Adriana R."/>
            <person name="Vieira A."/>
            <person name="Brugerolle De Fraissinette N."/>
            <person name="Rezende De Castro R."/>
            <person name="Schneider M.P."/>
            <person name="Vasconcelos V."/>
            <person name="Leao P.N."/>
        </authorList>
    </citation>
    <scope>NUCLEOTIDE SEQUENCE</scope>
    <source>
        <strain evidence="7">LEGE 11467</strain>
    </source>
</reference>
<feature type="transmembrane region" description="Helical" evidence="5">
    <location>
        <begin position="7"/>
        <end position="28"/>
    </location>
</feature>
<dbReference type="InterPro" id="IPR050330">
    <property type="entry name" value="Bact_OuterMem_StrucFunc"/>
</dbReference>
<dbReference type="PRINTS" id="PR01021">
    <property type="entry name" value="OMPADOMAIN"/>
</dbReference>
<evidence type="ECO:0000313" key="8">
    <source>
        <dbReference type="Proteomes" id="UP000621799"/>
    </source>
</evidence>
<evidence type="ECO:0000256" key="4">
    <source>
        <dbReference type="PROSITE-ProRule" id="PRU00473"/>
    </source>
</evidence>
<evidence type="ECO:0000256" key="3">
    <source>
        <dbReference type="ARBA" id="ARBA00023237"/>
    </source>
</evidence>
<evidence type="ECO:0000256" key="2">
    <source>
        <dbReference type="ARBA" id="ARBA00023136"/>
    </source>
</evidence>